<dbReference type="EMBL" id="NXIB02000162">
    <property type="protein sequence ID" value="PHX53691.1"/>
    <property type="molecule type" value="Genomic_DNA"/>
</dbReference>
<dbReference type="OrthoDB" id="9781261at2"/>
<reference evidence="19" key="1">
    <citation type="submission" date="2017-10" db="EMBL/GenBank/DDBJ databases">
        <title>Draft genome sequence of the planktic cyanobacteria Tychonema bourrellyi isolated from alpine lentic freshwater.</title>
        <authorList>
            <person name="Tett A."/>
            <person name="Armanini F."/>
            <person name="Asnicar F."/>
            <person name="Boscaini A."/>
            <person name="Pasolli E."/>
            <person name="Zolfo M."/>
            <person name="Donati C."/>
            <person name="Salmaso N."/>
            <person name="Segata N."/>
        </authorList>
    </citation>
    <scope>NUCLEOTIDE SEQUENCE</scope>
    <source>
        <strain evidence="19">FEM_GT703</strain>
    </source>
</reference>
<keyword evidence="5 14" id="KW-0812">Transmembrane</keyword>
<dbReference type="Gene3D" id="2.60.40.420">
    <property type="entry name" value="Cupredoxins - blue copper proteins"/>
    <property type="match status" value="1"/>
</dbReference>
<dbReference type="InterPro" id="IPR045187">
    <property type="entry name" value="CcO_II"/>
</dbReference>
<dbReference type="SUPFAM" id="SSF81464">
    <property type="entry name" value="Cytochrome c oxidase subunit II-like, transmembrane region"/>
    <property type="match status" value="1"/>
</dbReference>
<keyword evidence="6 15" id="KW-0479">Metal-binding</keyword>
<evidence type="ECO:0000313" key="19">
    <source>
        <dbReference type="EMBL" id="PHX53691.1"/>
    </source>
</evidence>
<comment type="catalytic activity">
    <reaction evidence="13 15">
        <text>4 Fe(II)-[cytochrome c] + O2 + 8 H(+)(in) = 4 Fe(III)-[cytochrome c] + 2 H2O + 4 H(+)(out)</text>
        <dbReference type="Rhea" id="RHEA:11436"/>
        <dbReference type="Rhea" id="RHEA-COMP:10350"/>
        <dbReference type="Rhea" id="RHEA-COMP:14399"/>
        <dbReference type="ChEBI" id="CHEBI:15377"/>
        <dbReference type="ChEBI" id="CHEBI:15378"/>
        <dbReference type="ChEBI" id="CHEBI:15379"/>
        <dbReference type="ChEBI" id="CHEBI:29033"/>
        <dbReference type="ChEBI" id="CHEBI:29034"/>
        <dbReference type="EC" id="7.1.1.9"/>
    </reaction>
</comment>
<organism evidence="19 20">
    <name type="scientific">Tychonema bourrellyi FEM_GT703</name>
    <dbReference type="NCBI Taxonomy" id="2040638"/>
    <lineage>
        <taxon>Bacteria</taxon>
        <taxon>Bacillati</taxon>
        <taxon>Cyanobacteriota</taxon>
        <taxon>Cyanophyceae</taxon>
        <taxon>Oscillatoriophycideae</taxon>
        <taxon>Oscillatoriales</taxon>
        <taxon>Microcoleaceae</taxon>
        <taxon>Tychonema</taxon>
    </lineage>
</organism>
<dbReference type="AlphaFoldDB" id="A0A2G4EVY8"/>
<dbReference type="CDD" id="cd13919">
    <property type="entry name" value="CuRO_HCO_II_like_5"/>
    <property type="match status" value="1"/>
</dbReference>
<sequence length="348" mass="37609">MEKETSKIPASLLTLVGGLAIAAISFWYGQNNHLMPGQASEQAPLVDDFFNVMITIATALFIVVEGAIVYFAIKFRYRPGDETDGVPVRENFALEIFWTAIPAILVIGVGIYSVEVFRDMGGFDPGGSQVMAHVHDSTHASHKMPKGSAMAAPLIADSGSAASEMAAEMGGTPTAQYGFGAKPSETGKFAGLTVNVTGMQYAWIFDYPDSGVTSGELHVPTGKSVQLNLSAVDVIHSFWMPQFRLKQDAIPGIPTELRFVATKPGDYPVYCAELCGGYHGAMRTRVIVHTPEEYDSWLKESLIAQELDVDRAIAVNPANLSESEFLAPYVSEMGIKPEIVAQLQPTRN</sequence>
<dbReference type="Proteomes" id="UP000226442">
    <property type="component" value="Unassembled WGS sequence"/>
</dbReference>
<evidence type="ECO:0000256" key="14">
    <source>
        <dbReference type="RuleBase" id="RU000456"/>
    </source>
</evidence>
<proteinExistence type="inferred from homology"/>
<dbReference type="PANTHER" id="PTHR22888">
    <property type="entry name" value="CYTOCHROME C OXIDASE, SUBUNIT II"/>
    <property type="match status" value="1"/>
</dbReference>
<dbReference type="InterPro" id="IPR011759">
    <property type="entry name" value="Cyt_c_oxidase_su2_TM_dom"/>
</dbReference>
<dbReference type="InterPro" id="IPR036257">
    <property type="entry name" value="Cyt_c_oxidase_su2_TM_sf"/>
</dbReference>
<dbReference type="PROSITE" id="PS00078">
    <property type="entry name" value="COX2"/>
    <property type="match status" value="1"/>
</dbReference>
<feature type="domain" description="Cytochrome oxidase subunit II transmembrane region profile" evidence="18">
    <location>
        <begin position="26"/>
        <end position="124"/>
    </location>
</feature>
<evidence type="ECO:0000256" key="13">
    <source>
        <dbReference type="ARBA" id="ARBA00047816"/>
    </source>
</evidence>
<evidence type="ECO:0000256" key="4">
    <source>
        <dbReference type="ARBA" id="ARBA00022660"/>
    </source>
</evidence>
<evidence type="ECO:0000259" key="18">
    <source>
        <dbReference type="PROSITE" id="PS50999"/>
    </source>
</evidence>
<evidence type="ECO:0000256" key="7">
    <source>
        <dbReference type="ARBA" id="ARBA00022967"/>
    </source>
</evidence>
<evidence type="ECO:0000256" key="10">
    <source>
        <dbReference type="ARBA" id="ARBA00023008"/>
    </source>
</evidence>
<comment type="caution">
    <text evidence="19">The sequence shown here is derived from an EMBL/GenBank/DDBJ whole genome shotgun (WGS) entry which is preliminary data.</text>
</comment>
<feature type="transmembrane region" description="Helical" evidence="16">
    <location>
        <begin position="12"/>
        <end position="29"/>
    </location>
</feature>
<dbReference type="PANTHER" id="PTHR22888:SF9">
    <property type="entry name" value="CYTOCHROME C OXIDASE SUBUNIT 2"/>
    <property type="match status" value="1"/>
</dbReference>
<keyword evidence="8 14" id="KW-0249">Electron transport</keyword>
<comment type="similarity">
    <text evidence="2 14">Belongs to the cytochrome c oxidase subunit 2 family.</text>
</comment>
<evidence type="ECO:0000313" key="20">
    <source>
        <dbReference type="Proteomes" id="UP000226442"/>
    </source>
</evidence>
<protein>
    <recommendedName>
        <fullName evidence="15">Cytochrome c oxidase subunit 2</fullName>
        <ecNumber evidence="15">7.1.1.9</ecNumber>
    </recommendedName>
</protein>
<comment type="cofactor">
    <cofactor evidence="15">
        <name>Cu cation</name>
        <dbReference type="ChEBI" id="CHEBI:23378"/>
    </cofactor>
    <text evidence="15">Binds a copper A center.</text>
</comment>
<accession>A0A2G4EVY8</accession>
<dbReference type="GO" id="GO:0004129">
    <property type="term" value="F:cytochrome-c oxidase activity"/>
    <property type="evidence" value="ECO:0007669"/>
    <property type="project" value="UniProtKB-EC"/>
</dbReference>
<name>A0A2G4EVY8_9CYAN</name>
<evidence type="ECO:0000256" key="11">
    <source>
        <dbReference type="ARBA" id="ARBA00023136"/>
    </source>
</evidence>
<feature type="domain" description="Cytochrome oxidase subunit II copper A binding" evidence="17">
    <location>
        <begin position="189"/>
        <end position="300"/>
    </location>
</feature>
<evidence type="ECO:0000256" key="1">
    <source>
        <dbReference type="ARBA" id="ARBA00004141"/>
    </source>
</evidence>
<dbReference type="InterPro" id="IPR008972">
    <property type="entry name" value="Cupredoxin"/>
</dbReference>
<evidence type="ECO:0000256" key="6">
    <source>
        <dbReference type="ARBA" id="ARBA00022723"/>
    </source>
</evidence>
<evidence type="ECO:0000256" key="5">
    <source>
        <dbReference type="ARBA" id="ARBA00022692"/>
    </source>
</evidence>
<dbReference type="PROSITE" id="PS50999">
    <property type="entry name" value="COX2_TM"/>
    <property type="match status" value="1"/>
</dbReference>
<feature type="transmembrane region" description="Helical" evidence="16">
    <location>
        <begin position="92"/>
        <end position="114"/>
    </location>
</feature>
<evidence type="ECO:0000259" key="17">
    <source>
        <dbReference type="PROSITE" id="PS50857"/>
    </source>
</evidence>
<evidence type="ECO:0000256" key="8">
    <source>
        <dbReference type="ARBA" id="ARBA00022982"/>
    </source>
</evidence>
<comment type="function">
    <text evidence="12 15">Subunits I and II form the functional core of the enzyme complex. Electrons originating in cytochrome c are transferred via heme a and Cu(A) to the binuclear center formed by heme a3 and Cu(B).</text>
</comment>
<keyword evidence="7" id="KW-1278">Translocase</keyword>
<evidence type="ECO:0000256" key="16">
    <source>
        <dbReference type="SAM" id="Phobius"/>
    </source>
</evidence>
<dbReference type="RefSeq" id="WP_096828602.1">
    <property type="nucleotide sequence ID" value="NZ_NXIB02000162.1"/>
</dbReference>
<dbReference type="EC" id="7.1.1.9" evidence="15"/>
<dbReference type="InterPro" id="IPR001505">
    <property type="entry name" value="Copper_CuA"/>
</dbReference>
<dbReference type="GO" id="GO:0042773">
    <property type="term" value="P:ATP synthesis coupled electron transport"/>
    <property type="evidence" value="ECO:0007669"/>
    <property type="project" value="TreeGrafter"/>
</dbReference>
<dbReference type="SUPFAM" id="SSF49503">
    <property type="entry name" value="Cupredoxins"/>
    <property type="match status" value="1"/>
</dbReference>
<keyword evidence="9 16" id="KW-1133">Transmembrane helix</keyword>
<evidence type="ECO:0000256" key="2">
    <source>
        <dbReference type="ARBA" id="ARBA00007866"/>
    </source>
</evidence>
<dbReference type="GO" id="GO:0005507">
    <property type="term" value="F:copper ion binding"/>
    <property type="evidence" value="ECO:0007669"/>
    <property type="project" value="InterPro"/>
</dbReference>
<dbReference type="Gene3D" id="1.10.287.90">
    <property type="match status" value="1"/>
</dbReference>
<keyword evidence="4 14" id="KW-0679">Respiratory chain</keyword>
<dbReference type="GO" id="GO:0005886">
    <property type="term" value="C:plasma membrane"/>
    <property type="evidence" value="ECO:0007669"/>
    <property type="project" value="UniProtKB-SubCell"/>
</dbReference>
<keyword evidence="20" id="KW-1185">Reference proteome</keyword>
<dbReference type="Pfam" id="PF00116">
    <property type="entry name" value="COX2"/>
    <property type="match status" value="1"/>
</dbReference>
<dbReference type="Pfam" id="PF02790">
    <property type="entry name" value="COX2_TM"/>
    <property type="match status" value="1"/>
</dbReference>
<dbReference type="InterPro" id="IPR002429">
    <property type="entry name" value="CcO_II-like_C"/>
</dbReference>
<keyword evidence="3 14" id="KW-0813">Transport</keyword>
<dbReference type="PRINTS" id="PR01166">
    <property type="entry name" value="CYCOXIDASEII"/>
</dbReference>
<gene>
    <name evidence="19" type="ORF">CP500_020160</name>
</gene>
<evidence type="ECO:0000256" key="15">
    <source>
        <dbReference type="RuleBase" id="RU004024"/>
    </source>
</evidence>
<comment type="subcellular location">
    <subcellularLocation>
        <location evidence="14">Cell membrane</location>
        <topology evidence="14">Multi-pass membrane protein</topology>
    </subcellularLocation>
    <subcellularLocation>
        <location evidence="1">Membrane</location>
        <topology evidence="1">Multi-pass membrane protein</topology>
    </subcellularLocation>
</comment>
<evidence type="ECO:0000256" key="3">
    <source>
        <dbReference type="ARBA" id="ARBA00022448"/>
    </source>
</evidence>
<keyword evidence="11 16" id="KW-0472">Membrane</keyword>
<evidence type="ECO:0000256" key="12">
    <source>
        <dbReference type="ARBA" id="ARBA00024688"/>
    </source>
</evidence>
<feature type="transmembrane region" description="Helical" evidence="16">
    <location>
        <begin position="49"/>
        <end position="71"/>
    </location>
</feature>
<dbReference type="PROSITE" id="PS50857">
    <property type="entry name" value="COX2_CUA"/>
    <property type="match status" value="1"/>
</dbReference>
<evidence type="ECO:0000256" key="9">
    <source>
        <dbReference type="ARBA" id="ARBA00022989"/>
    </source>
</evidence>
<keyword evidence="10 15" id="KW-0186">Copper</keyword>